<dbReference type="RefSeq" id="WP_066408964.1">
    <property type="nucleotide sequence ID" value="NZ_CP011390.1"/>
</dbReference>
<evidence type="ECO:0000313" key="3">
    <source>
        <dbReference type="Proteomes" id="UP000077177"/>
    </source>
</evidence>
<reference evidence="2 3" key="2">
    <citation type="journal article" date="2016" name="Int. J. Syst. Evol. Microbiol.">
        <title>Flavisolibacter tropicus sp. nov., isolated from tropical soil.</title>
        <authorList>
            <person name="Lee J.J."/>
            <person name="Kang M.S."/>
            <person name="Kim G.S."/>
            <person name="Lee C.S."/>
            <person name="Lim S."/>
            <person name="Lee J."/>
            <person name="Roh S.H."/>
            <person name="Kang H."/>
            <person name="Ha J.M."/>
            <person name="Bae S."/>
            <person name="Jung H.Y."/>
            <person name="Kim M.K."/>
        </authorList>
    </citation>
    <scope>NUCLEOTIDE SEQUENCE [LARGE SCALE GENOMIC DNA]</scope>
    <source>
        <strain evidence="2 3">LCS9</strain>
    </source>
</reference>
<evidence type="ECO:0000256" key="1">
    <source>
        <dbReference type="SAM" id="MobiDB-lite"/>
    </source>
</evidence>
<sequence>MAKGIHKGSEFNNIKETWNQNERTGAGSNAPDQPISTPGNTGRDDLDRVIEKEATEYDRTSKEDQLLSGDRASVNDDE</sequence>
<accession>A0A172U1W8</accession>
<dbReference type="EMBL" id="CP011390">
    <property type="protein sequence ID" value="ANE53168.1"/>
    <property type="molecule type" value="Genomic_DNA"/>
</dbReference>
<organism evidence="2 3">
    <name type="scientific">Flavisolibacter tropicus</name>
    <dbReference type="NCBI Taxonomy" id="1492898"/>
    <lineage>
        <taxon>Bacteria</taxon>
        <taxon>Pseudomonadati</taxon>
        <taxon>Bacteroidota</taxon>
        <taxon>Chitinophagia</taxon>
        <taxon>Chitinophagales</taxon>
        <taxon>Chitinophagaceae</taxon>
        <taxon>Flavisolibacter</taxon>
    </lineage>
</organism>
<feature type="region of interest" description="Disordered" evidence="1">
    <location>
        <begin position="1"/>
        <end position="78"/>
    </location>
</feature>
<dbReference type="KEGG" id="fla:SY85_24540"/>
<proteinExistence type="predicted"/>
<gene>
    <name evidence="2" type="ORF">SY85_24540</name>
</gene>
<dbReference type="Proteomes" id="UP000077177">
    <property type="component" value="Chromosome"/>
</dbReference>
<keyword evidence="3" id="KW-1185">Reference proteome</keyword>
<evidence type="ECO:0000313" key="2">
    <source>
        <dbReference type="EMBL" id="ANE53168.1"/>
    </source>
</evidence>
<feature type="compositionally biased region" description="Polar residues" evidence="1">
    <location>
        <begin position="10"/>
        <end position="40"/>
    </location>
</feature>
<protein>
    <submittedName>
        <fullName evidence="2">Uncharacterized protein</fullName>
    </submittedName>
</protein>
<reference evidence="3" key="1">
    <citation type="submission" date="2015-01" db="EMBL/GenBank/DDBJ databases">
        <title>Flavisolibacter sp./LCS9/ whole genome sequencing.</title>
        <authorList>
            <person name="Kim M.K."/>
            <person name="Srinivasan S."/>
            <person name="Lee J.-J."/>
        </authorList>
    </citation>
    <scope>NUCLEOTIDE SEQUENCE [LARGE SCALE GENOMIC DNA]</scope>
    <source>
        <strain evidence="3">LCS9</strain>
    </source>
</reference>
<name>A0A172U1W8_9BACT</name>
<feature type="compositionally biased region" description="Basic and acidic residues" evidence="1">
    <location>
        <begin position="42"/>
        <end position="65"/>
    </location>
</feature>
<dbReference type="AlphaFoldDB" id="A0A172U1W8"/>
<dbReference type="OrthoDB" id="680431at2"/>